<name>A0A7S2XCN7_9EUKA</name>
<evidence type="ECO:0000256" key="4">
    <source>
        <dbReference type="ARBA" id="ARBA00022857"/>
    </source>
</evidence>
<dbReference type="Pfam" id="PF02781">
    <property type="entry name" value="G6PD_C"/>
    <property type="match status" value="1"/>
</dbReference>
<evidence type="ECO:0000256" key="5">
    <source>
        <dbReference type="ARBA" id="ARBA00023002"/>
    </source>
</evidence>
<keyword evidence="6" id="KW-0119">Carbohydrate metabolism</keyword>
<dbReference type="SUPFAM" id="SSF51735">
    <property type="entry name" value="NAD(P)-binding Rossmann-fold domains"/>
    <property type="match status" value="1"/>
</dbReference>
<proteinExistence type="predicted"/>
<dbReference type="PANTHER" id="PTHR23429">
    <property type="entry name" value="GLUCOSE-6-PHOSPHATE 1-DEHYDROGENASE G6PD"/>
    <property type="match status" value="1"/>
</dbReference>
<evidence type="ECO:0000256" key="1">
    <source>
        <dbReference type="ARBA" id="ARBA00004937"/>
    </source>
</evidence>
<dbReference type="Gene3D" id="3.40.50.720">
    <property type="entry name" value="NAD(P)-binding Rossmann-like Domain"/>
    <property type="match status" value="1"/>
</dbReference>
<dbReference type="SUPFAM" id="SSF55347">
    <property type="entry name" value="Glyceraldehyde-3-phosphate dehydrogenase-like, C-terminal domain"/>
    <property type="match status" value="1"/>
</dbReference>
<comment type="pathway">
    <text evidence="1">Carbohydrate degradation; pentose phosphate pathway; D-ribulose 5-phosphate from D-glucose 6-phosphate (oxidative stage): step 1/3.</text>
</comment>
<evidence type="ECO:0000256" key="2">
    <source>
        <dbReference type="ARBA" id="ARBA00013019"/>
    </source>
</evidence>
<dbReference type="InterPro" id="IPR001282">
    <property type="entry name" value="G6P_DH"/>
</dbReference>
<dbReference type="GO" id="GO:0050661">
    <property type="term" value="F:NADP binding"/>
    <property type="evidence" value="ECO:0007669"/>
    <property type="project" value="InterPro"/>
</dbReference>
<dbReference type="InterPro" id="IPR036291">
    <property type="entry name" value="NAD(P)-bd_dom_sf"/>
</dbReference>
<dbReference type="InterPro" id="IPR022674">
    <property type="entry name" value="G6P_DH_NAD-bd"/>
</dbReference>
<keyword evidence="5" id="KW-0560">Oxidoreductase</keyword>
<feature type="domain" description="Glucose-6-phosphate dehydrogenase C-terminal" evidence="8">
    <location>
        <begin position="163"/>
        <end position="408"/>
    </location>
</feature>
<dbReference type="AlphaFoldDB" id="A0A7S2XCN7"/>
<dbReference type="GO" id="GO:0009051">
    <property type="term" value="P:pentose-phosphate shunt, oxidative branch"/>
    <property type="evidence" value="ECO:0007669"/>
    <property type="project" value="TreeGrafter"/>
</dbReference>
<keyword evidence="4" id="KW-0521">NADP</keyword>
<evidence type="ECO:0000256" key="6">
    <source>
        <dbReference type="ARBA" id="ARBA00023277"/>
    </source>
</evidence>
<dbReference type="PRINTS" id="PR00079">
    <property type="entry name" value="G6PDHDRGNASE"/>
</dbReference>
<evidence type="ECO:0000313" key="9">
    <source>
        <dbReference type="EMBL" id="CAD9770284.1"/>
    </source>
</evidence>
<dbReference type="GO" id="GO:0004345">
    <property type="term" value="F:glucose-6-phosphate dehydrogenase activity"/>
    <property type="evidence" value="ECO:0007669"/>
    <property type="project" value="UniProtKB-EC"/>
</dbReference>
<dbReference type="EMBL" id="HBHP01022913">
    <property type="protein sequence ID" value="CAD9770284.1"/>
    <property type="molecule type" value="Transcribed_RNA"/>
</dbReference>
<protein>
    <recommendedName>
        <fullName evidence="2">glucose-6-phosphate dehydrogenase (NADP(+))</fullName>
        <ecNumber evidence="2">1.1.1.49</ecNumber>
    </recommendedName>
</protein>
<feature type="domain" description="Glucose-6-phosphate dehydrogenase NAD-binding" evidence="7">
    <location>
        <begin position="2"/>
        <end position="155"/>
    </location>
</feature>
<dbReference type="InterPro" id="IPR022675">
    <property type="entry name" value="G6P_DH_C"/>
</dbReference>
<gene>
    <name evidence="9" type="ORF">LSP00402_LOCUS14269</name>
</gene>
<reference evidence="9" key="1">
    <citation type="submission" date="2021-01" db="EMBL/GenBank/DDBJ databases">
        <authorList>
            <person name="Corre E."/>
            <person name="Pelletier E."/>
            <person name="Niang G."/>
            <person name="Scheremetjew M."/>
            <person name="Finn R."/>
            <person name="Kale V."/>
            <person name="Holt S."/>
            <person name="Cochrane G."/>
            <person name="Meng A."/>
            <person name="Brown T."/>
            <person name="Cohen L."/>
        </authorList>
    </citation>
    <scope>NUCLEOTIDE SEQUENCE</scope>
    <source>
        <strain evidence="9">CCMP622</strain>
    </source>
</reference>
<evidence type="ECO:0000259" key="7">
    <source>
        <dbReference type="Pfam" id="PF00479"/>
    </source>
</evidence>
<evidence type="ECO:0000256" key="3">
    <source>
        <dbReference type="ARBA" id="ARBA00022526"/>
    </source>
</evidence>
<accession>A0A7S2XCN7</accession>
<sequence length="458" mass="51603">MHASKLLPNAAVICGYARSKKTDESFRKGIRGYLKGNAAEVDRFLARCYYRVGQYHVAEHLGNALRSLRDIPGIPQRERENRMFYMAIPPSRFHAVGKIVKEAGMSATGWNRIVVEKPFGKDTESCRELSEGLKQLFREDQLYRIDHYLGKPGVKAIANLVQNNPLISGILSGDRVESVLINWEEDIGTEGRGGYFDQFGIIRDIAQNHLMQILTLFAMETPDVKEGGEAWRNAKVEVLKKISPIRTRDTVVGQYQGYLEDKGVPPDSKTPTFALMKLRIDTPRWRSTPFFLRCGKALKDRLCDVVIKLRPSPSSRPIASNLIRIRVQPNPALAIRLIADDGKERWVETPVSRGATIGGAYATLLWEVIRGERGSFVRYDELQLAWGIFTPLLHALEKCPDVVQYRYQRTYMPCSPCANCSSFHNNRRGSSGPDTALQVLRSCLGIERLNAGVPRSKL</sequence>
<organism evidence="9">
    <name type="scientific">Lotharella oceanica</name>
    <dbReference type="NCBI Taxonomy" id="641309"/>
    <lineage>
        <taxon>Eukaryota</taxon>
        <taxon>Sar</taxon>
        <taxon>Rhizaria</taxon>
        <taxon>Cercozoa</taxon>
        <taxon>Chlorarachniophyceae</taxon>
        <taxon>Lotharella</taxon>
    </lineage>
</organism>
<dbReference type="PANTHER" id="PTHR23429:SF0">
    <property type="entry name" value="GLUCOSE-6-PHOSPHATE 1-DEHYDROGENASE"/>
    <property type="match status" value="1"/>
</dbReference>
<dbReference type="Pfam" id="PF00479">
    <property type="entry name" value="G6PD_N"/>
    <property type="match status" value="1"/>
</dbReference>
<keyword evidence="3" id="KW-0313">Glucose metabolism</keyword>
<dbReference type="EC" id="1.1.1.49" evidence="2"/>
<dbReference type="PIRSF" id="PIRSF000110">
    <property type="entry name" value="G6PD"/>
    <property type="match status" value="1"/>
</dbReference>
<evidence type="ECO:0000259" key="8">
    <source>
        <dbReference type="Pfam" id="PF02781"/>
    </source>
</evidence>
<dbReference type="Gene3D" id="3.30.360.10">
    <property type="entry name" value="Dihydrodipicolinate Reductase, domain 2"/>
    <property type="match status" value="1"/>
</dbReference>
<dbReference type="GO" id="GO:0006006">
    <property type="term" value="P:glucose metabolic process"/>
    <property type="evidence" value="ECO:0007669"/>
    <property type="project" value="UniProtKB-KW"/>
</dbReference>